<dbReference type="FunFam" id="3.30.565.10:FF:000006">
    <property type="entry name" value="Sensor histidine kinase WalK"/>
    <property type="match status" value="1"/>
</dbReference>
<keyword evidence="12" id="KW-0489">Methyltransferase</keyword>
<evidence type="ECO:0000313" key="13">
    <source>
        <dbReference type="Proteomes" id="UP000009026"/>
    </source>
</evidence>
<evidence type="ECO:0000313" key="12">
    <source>
        <dbReference type="EMBL" id="AKQ69888.1"/>
    </source>
</evidence>
<keyword evidence="9" id="KW-0812">Transmembrane</keyword>
<evidence type="ECO:0000256" key="6">
    <source>
        <dbReference type="ARBA" id="ARBA00022777"/>
    </source>
</evidence>
<keyword evidence="13" id="KW-1185">Reference proteome</keyword>
<keyword evidence="5 12" id="KW-0808">Transferase</keyword>
<dbReference type="InterPro" id="IPR004358">
    <property type="entry name" value="Sig_transdc_His_kin-like_C"/>
</dbReference>
<dbReference type="PRINTS" id="PR00344">
    <property type="entry name" value="BCTRLSENSOR"/>
</dbReference>
<dbReference type="eggNOG" id="COG0697">
    <property type="taxonomic scope" value="Bacteria"/>
</dbReference>
<evidence type="ECO:0000256" key="9">
    <source>
        <dbReference type="SAM" id="Phobius"/>
    </source>
</evidence>
<feature type="transmembrane region" description="Helical" evidence="9">
    <location>
        <begin position="250"/>
        <end position="273"/>
    </location>
</feature>
<dbReference type="PANTHER" id="PTHR43711">
    <property type="entry name" value="TWO-COMPONENT HISTIDINE KINASE"/>
    <property type="match status" value="1"/>
</dbReference>
<feature type="transmembrane region" description="Helical" evidence="9">
    <location>
        <begin position="20"/>
        <end position="40"/>
    </location>
</feature>
<dbReference type="Pfam" id="PF02518">
    <property type="entry name" value="HATPase_c"/>
    <property type="match status" value="1"/>
</dbReference>
<dbReference type="InterPro" id="IPR005467">
    <property type="entry name" value="His_kinase_dom"/>
</dbReference>
<dbReference type="SMART" id="SM00387">
    <property type="entry name" value="HATPase_c"/>
    <property type="match status" value="1"/>
</dbReference>
<keyword evidence="9" id="KW-1133">Transmembrane helix</keyword>
<evidence type="ECO:0000256" key="4">
    <source>
        <dbReference type="ARBA" id="ARBA00022553"/>
    </source>
</evidence>
<comment type="subcellular location">
    <subcellularLocation>
        <location evidence="2">Membrane</location>
    </subcellularLocation>
</comment>
<dbReference type="SUPFAM" id="SSF55874">
    <property type="entry name" value="ATPase domain of HSP90 chaperone/DNA topoisomerase II/histidine kinase"/>
    <property type="match status" value="1"/>
</dbReference>
<keyword evidence="7" id="KW-0902">Two-component regulatory system</keyword>
<dbReference type="eggNOG" id="COG2770">
    <property type="taxonomic scope" value="Bacteria"/>
</dbReference>
<feature type="transmembrane region" description="Helical" evidence="9">
    <location>
        <begin position="515"/>
        <end position="538"/>
    </location>
</feature>
<feature type="transmembrane region" description="Helical" evidence="9">
    <location>
        <begin position="193"/>
        <end position="212"/>
    </location>
</feature>
<dbReference type="RefSeq" id="WP_002637615.1">
    <property type="nucleotide sequence ID" value="NZ_CP012109.1"/>
</dbReference>
<keyword evidence="4" id="KW-0597">Phosphoprotein</keyword>
<sequence length="838" mass="91114">MSSSPSPQIQASSPPSHLPLTWPAAVVGLMFGVLMTYVPYEFRVASFRPLYPYVRLLGVTYLAGSILLMGALLYPRAPRWLDALGRLLLGAAMALYWWVLNVLPGSFTGIILYPVLFGGVVLEAWPAMRQRPVLRTFSALTGAAFGVAMLVVPERFPLSVYAHLAPLRPGVGLLFALCGVGLLLPTHWLHRRLPALLLGGLAVPFALLAYALGRGSSWLGASVYTVLTLACLAQALNWRPRAPRTVGWKLLRGLAFAGLVPLLALGGLAAYLAQKAIEQQVRDDTQRAAAGEADFLRRYLDDAGEALALMLESPGFRAAFVSAERDKLEPYLVTLAAQARAFDAALAVDTQGTVLAASPGTEGWDLEPRDFLPASFTHGAEVSPPFIRPPGQPLVAVTQPFREDGVVRGMLVGLLSLERLSQDTTPASRRFRVQVLDRRGLKVLRDTAPGAPLLGEAHLPEALNLELVRPGNGVLEAFDAADRRMLAAEAPVDGTEWSVLVTQELVVAYAAITRMSAAVVGLVVLGVLLALALSQLVARDIIRRLDHLRTATAALTAGDWSQRVDMEEDDELGELARGFNEMAARTGATQTELKEAVRAREEFLSVASHELRTPLTPLKGFAALTLQRLEKSGDFPERERLLKALRSMARQTERLTRLVDDLLDTARIQGGRLELERKRLDLVPLLSEVVERFELRTESGITFEFQAPGHPVEGDWDALRLEQVLTNLVSNAVRYSPHGGAVRLSLEEAEDHVLLRVRDEGIGIPPENVADLFRPFARASNAQARHFGGLGLGLFICREIVERHGGSIWVESPGPQRGSTFHVRLPRNLGAAVPATAA</sequence>
<dbReference type="FunFam" id="1.10.287.130:FF:000001">
    <property type="entry name" value="Two-component sensor histidine kinase"/>
    <property type="match status" value="1"/>
</dbReference>
<dbReference type="Proteomes" id="UP000009026">
    <property type="component" value="Chromosome"/>
</dbReference>
<feature type="transmembrane region" description="Helical" evidence="9">
    <location>
        <begin position="164"/>
        <end position="184"/>
    </location>
</feature>
<dbReference type="CDD" id="cd00075">
    <property type="entry name" value="HATPase"/>
    <property type="match status" value="1"/>
</dbReference>
<feature type="domain" description="Histidine kinase" evidence="10">
    <location>
        <begin position="606"/>
        <end position="829"/>
    </location>
</feature>
<dbReference type="EC" id="2.7.13.3" evidence="3"/>
<dbReference type="CDD" id="cd06225">
    <property type="entry name" value="HAMP"/>
    <property type="match status" value="1"/>
</dbReference>
<evidence type="ECO:0000256" key="3">
    <source>
        <dbReference type="ARBA" id="ARBA00012438"/>
    </source>
</evidence>
<feature type="transmembrane region" description="Helical" evidence="9">
    <location>
        <begin position="52"/>
        <end position="75"/>
    </location>
</feature>
<dbReference type="SMART" id="SM00304">
    <property type="entry name" value="HAMP"/>
    <property type="match status" value="1"/>
</dbReference>
<dbReference type="Pfam" id="PF00672">
    <property type="entry name" value="HAMP"/>
    <property type="match status" value="1"/>
</dbReference>
<dbReference type="InterPro" id="IPR003661">
    <property type="entry name" value="HisK_dim/P_dom"/>
</dbReference>
<dbReference type="GO" id="GO:0016020">
    <property type="term" value="C:membrane"/>
    <property type="evidence" value="ECO:0007669"/>
    <property type="project" value="UniProtKB-SubCell"/>
</dbReference>
<dbReference type="InterPro" id="IPR003594">
    <property type="entry name" value="HATPase_dom"/>
</dbReference>
<evidence type="ECO:0000259" key="11">
    <source>
        <dbReference type="PROSITE" id="PS50885"/>
    </source>
</evidence>
<keyword evidence="6" id="KW-0418">Kinase</keyword>
<dbReference type="KEGG" id="mym:A176_006800"/>
<reference evidence="12 13" key="1">
    <citation type="journal article" date="2016" name="PLoS ONE">
        <title>Complete Genome Sequence and Comparative Genomics of a Novel Myxobacterium Myxococcus hansupus.</title>
        <authorList>
            <person name="Sharma G."/>
            <person name="Narwani T."/>
            <person name="Subramanian S."/>
        </authorList>
    </citation>
    <scope>NUCLEOTIDE SEQUENCE [LARGE SCALE GENOMIC DNA]</scope>
    <source>
        <strain evidence="13">mixupus</strain>
    </source>
</reference>
<dbReference type="SUPFAM" id="SSF158472">
    <property type="entry name" value="HAMP domain-like"/>
    <property type="match status" value="1"/>
</dbReference>
<dbReference type="CDD" id="cd00082">
    <property type="entry name" value="HisKA"/>
    <property type="match status" value="1"/>
</dbReference>
<feature type="domain" description="HAMP" evidence="11">
    <location>
        <begin position="539"/>
        <end position="591"/>
    </location>
</feature>
<dbReference type="SUPFAM" id="SSF47384">
    <property type="entry name" value="Homodimeric domain of signal transducing histidine kinase"/>
    <property type="match status" value="1"/>
</dbReference>
<dbReference type="GO" id="GO:0032259">
    <property type="term" value="P:methylation"/>
    <property type="evidence" value="ECO:0007669"/>
    <property type="project" value="UniProtKB-KW"/>
</dbReference>
<dbReference type="InterPro" id="IPR036097">
    <property type="entry name" value="HisK_dim/P_sf"/>
</dbReference>
<gene>
    <name evidence="12" type="ORF">A176_006800</name>
</gene>
<dbReference type="AlphaFoldDB" id="A0A0H4X7E5"/>
<dbReference type="OrthoDB" id="9770955at2"/>
<dbReference type="GO" id="GO:0000155">
    <property type="term" value="F:phosphorelay sensor kinase activity"/>
    <property type="evidence" value="ECO:0007669"/>
    <property type="project" value="InterPro"/>
</dbReference>
<protein>
    <recommendedName>
        <fullName evidence="3">histidine kinase</fullName>
        <ecNumber evidence="3">2.7.13.3</ecNumber>
    </recommendedName>
</protein>
<dbReference type="Gene3D" id="3.30.565.10">
    <property type="entry name" value="Histidine kinase-like ATPase, C-terminal domain"/>
    <property type="match status" value="1"/>
</dbReference>
<dbReference type="PROSITE" id="PS50109">
    <property type="entry name" value="HIS_KIN"/>
    <property type="match status" value="1"/>
</dbReference>
<name>A0A0H4X7E5_9BACT</name>
<dbReference type="PATRIC" id="fig|1297742.4.peg.6898"/>
<evidence type="ECO:0000256" key="1">
    <source>
        <dbReference type="ARBA" id="ARBA00000085"/>
    </source>
</evidence>
<dbReference type="SMART" id="SM00388">
    <property type="entry name" value="HisKA"/>
    <property type="match status" value="1"/>
</dbReference>
<accession>A0A0H4X7E5</accession>
<evidence type="ECO:0000256" key="8">
    <source>
        <dbReference type="ARBA" id="ARBA00023136"/>
    </source>
</evidence>
<dbReference type="InterPro" id="IPR050736">
    <property type="entry name" value="Sensor_HK_Regulatory"/>
</dbReference>
<dbReference type="eggNOG" id="COG5002">
    <property type="taxonomic scope" value="Bacteria"/>
</dbReference>
<dbReference type="Gene3D" id="3.30.450.20">
    <property type="entry name" value="PAS domain"/>
    <property type="match status" value="1"/>
</dbReference>
<keyword evidence="8 9" id="KW-0472">Membrane</keyword>
<organism evidence="12 13">
    <name type="scientific">Pseudomyxococcus hansupus</name>
    <dbReference type="NCBI Taxonomy" id="1297742"/>
    <lineage>
        <taxon>Bacteria</taxon>
        <taxon>Pseudomonadati</taxon>
        <taxon>Myxococcota</taxon>
        <taxon>Myxococcia</taxon>
        <taxon>Myxococcales</taxon>
        <taxon>Cystobacterineae</taxon>
        <taxon>Myxococcaceae</taxon>
        <taxon>Pseudomyxococcus</taxon>
    </lineage>
</organism>
<feature type="transmembrane region" description="Helical" evidence="9">
    <location>
        <begin position="133"/>
        <end position="152"/>
    </location>
</feature>
<dbReference type="PROSITE" id="PS50885">
    <property type="entry name" value="HAMP"/>
    <property type="match status" value="1"/>
</dbReference>
<dbReference type="Gene3D" id="1.10.287.130">
    <property type="match status" value="1"/>
</dbReference>
<proteinExistence type="predicted"/>
<dbReference type="GO" id="GO:0008168">
    <property type="term" value="F:methyltransferase activity"/>
    <property type="evidence" value="ECO:0007669"/>
    <property type="project" value="UniProtKB-KW"/>
</dbReference>
<feature type="transmembrane region" description="Helical" evidence="9">
    <location>
        <begin position="95"/>
        <end position="121"/>
    </location>
</feature>
<evidence type="ECO:0000256" key="5">
    <source>
        <dbReference type="ARBA" id="ARBA00022679"/>
    </source>
</evidence>
<dbReference type="PANTHER" id="PTHR43711:SF31">
    <property type="entry name" value="HISTIDINE KINASE"/>
    <property type="match status" value="1"/>
</dbReference>
<evidence type="ECO:0000256" key="2">
    <source>
        <dbReference type="ARBA" id="ARBA00004370"/>
    </source>
</evidence>
<dbReference type="Pfam" id="PF00512">
    <property type="entry name" value="HisKA"/>
    <property type="match status" value="1"/>
</dbReference>
<dbReference type="EMBL" id="CP012109">
    <property type="protein sequence ID" value="AKQ69888.1"/>
    <property type="molecule type" value="Genomic_DNA"/>
</dbReference>
<evidence type="ECO:0000259" key="10">
    <source>
        <dbReference type="PROSITE" id="PS50109"/>
    </source>
</evidence>
<dbReference type="Gene3D" id="6.10.340.10">
    <property type="match status" value="1"/>
</dbReference>
<dbReference type="InterPro" id="IPR003660">
    <property type="entry name" value="HAMP_dom"/>
</dbReference>
<evidence type="ECO:0000256" key="7">
    <source>
        <dbReference type="ARBA" id="ARBA00023012"/>
    </source>
</evidence>
<comment type="catalytic activity">
    <reaction evidence="1">
        <text>ATP + protein L-histidine = ADP + protein N-phospho-L-histidine.</text>
        <dbReference type="EC" id="2.7.13.3"/>
    </reaction>
</comment>
<dbReference type="InterPro" id="IPR036890">
    <property type="entry name" value="HATPase_C_sf"/>
</dbReference>
<dbReference type="STRING" id="1297742.A176_006800"/>